<feature type="compositionally biased region" description="Polar residues" evidence="8">
    <location>
        <begin position="1200"/>
        <end position="1211"/>
    </location>
</feature>
<protein>
    <recommendedName>
        <fullName evidence="9">Clu domain-containing protein</fullName>
    </recommendedName>
</protein>
<dbReference type="PROSITE" id="PS51823">
    <property type="entry name" value="CLU"/>
    <property type="match status" value="1"/>
</dbReference>
<feature type="region of interest" description="Disordered" evidence="8">
    <location>
        <begin position="1"/>
        <end position="21"/>
    </location>
</feature>
<dbReference type="FunFam" id="1.25.40.10:FF:000024">
    <property type="entry name" value="Tetratricopeptide repeat (TPR)-like superfamily protein"/>
    <property type="match status" value="1"/>
</dbReference>
<keyword evidence="11" id="KW-1185">Reference proteome</keyword>
<dbReference type="Pfam" id="PF13424">
    <property type="entry name" value="TPR_12"/>
    <property type="match status" value="2"/>
</dbReference>
<evidence type="ECO:0000259" key="9">
    <source>
        <dbReference type="PROSITE" id="PS51823"/>
    </source>
</evidence>
<dbReference type="InterPro" id="IPR011990">
    <property type="entry name" value="TPR-like_helical_dom_sf"/>
</dbReference>
<dbReference type="InterPro" id="IPR025697">
    <property type="entry name" value="CLU_dom"/>
</dbReference>
<feature type="compositionally biased region" description="Basic and acidic residues" evidence="8">
    <location>
        <begin position="1401"/>
        <end position="1433"/>
    </location>
</feature>
<evidence type="ECO:0000256" key="2">
    <source>
        <dbReference type="ARBA" id="ARBA00004514"/>
    </source>
</evidence>
<evidence type="ECO:0000256" key="3">
    <source>
        <dbReference type="ARBA" id="ARBA00022490"/>
    </source>
</evidence>
<dbReference type="InterPro" id="IPR027523">
    <property type="entry name" value="CLU_prot"/>
</dbReference>
<dbReference type="GO" id="GO:0003729">
    <property type="term" value="F:mRNA binding"/>
    <property type="evidence" value="ECO:0007669"/>
    <property type="project" value="UniProtKB-ARBA"/>
</dbReference>
<evidence type="ECO:0000313" key="11">
    <source>
        <dbReference type="Proteomes" id="UP000775213"/>
    </source>
</evidence>
<evidence type="ECO:0000256" key="4">
    <source>
        <dbReference type="ARBA" id="ARBA00022737"/>
    </source>
</evidence>
<feature type="region of interest" description="Disordered" evidence="8">
    <location>
        <begin position="1398"/>
        <end position="1490"/>
    </location>
</feature>
<dbReference type="Pfam" id="PF15044">
    <property type="entry name" value="CLU_N"/>
    <property type="match status" value="1"/>
</dbReference>
<evidence type="ECO:0000256" key="7">
    <source>
        <dbReference type="PROSITE-ProRule" id="PRU00339"/>
    </source>
</evidence>
<feature type="compositionally biased region" description="Basic residues" evidence="8">
    <location>
        <begin position="1271"/>
        <end position="1280"/>
    </location>
</feature>
<keyword evidence="3" id="KW-0963">Cytoplasm</keyword>
<accession>A0AAV7GLI2</accession>
<reference evidence="10 11" key="1">
    <citation type="journal article" date="2021" name="Hortic Res">
        <title>Chromosome-scale assembly of the Dendrobium chrysotoxum genome enhances the understanding of orchid evolution.</title>
        <authorList>
            <person name="Zhang Y."/>
            <person name="Zhang G.Q."/>
            <person name="Zhang D."/>
            <person name="Liu X.D."/>
            <person name="Xu X.Y."/>
            <person name="Sun W.H."/>
            <person name="Yu X."/>
            <person name="Zhu X."/>
            <person name="Wang Z.W."/>
            <person name="Zhao X."/>
            <person name="Zhong W.Y."/>
            <person name="Chen H."/>
            <person name="Yin W.L."/>
            <person name="Huang T."/>
            <person name="Niu S.C."/>
            <person name="Liu Z.J."/>
        </authorList>
    </citation>
    <scope>NUCLEOTIDE SEQUENCE [LARGE SCALE GENOMIC DNA]</scope>
    <source>
        <strain evidence="10">Lindl</strain>
    </source>
</reference>
<dbReference type="GO" id="GO:0005634">
    <property type="term" value="C:nucleus"/>
    <property type="evidence" value="ECO:0007669"/>
    <property type="project" value="UniProtKB-SubCell"/>
</dbReference>
<feature type="compositionally biased region" description="Basic residues" evidence="8">
    <location>
        <begin position="1"/>
        <end position="17"/>
    </location>
</feature>
<dbReference type="GO" id="GO:0005829">
    <property type="term" value="C:cytosol"/>
    <property type="evidence" value="ECO:0007669"/>
    <property type="project" value="UniProtKB-SubCell"/>
</dbReference>
<dbReference type="Proteomes" id="UP000775213">
    <property type="component" value="Unassembled WGS sequence"/>
</dbReference>
<feature type="compositionally biased region" description="Polar residues" evidence="8">
    <location>
        <begin position="1694"/>
        <end position="1713"/>
    </location>
</feature>
<dbReference type="EMBL" id="JAGFBR010000012">
    <property type="protein sequence ID" value="KAH0457411.1"/>
    <property type="molecule type" value="Genomic_DNA"/>
</dbReference>
<dbReference type="CDD" id="cd15466">
    <property type="entry name" value="CLU-central"/>
    <property type="match status" value="1"/>
</dbReference>
<dbReference type="PANTHER" id="PTHR12601">
    <property type="entry name" value="EUKARYOTIC TRANSLATION INITIATION FACTOR 3 SUBUNIT EIF-3"/>
    <property type="match status" value="1"/>
</dbReference>
<evidence type="ECO:0000313" key="10">
    <source>
        <dbReference type="EMBL" id="KAH0457411.1"/>
    </source>
</evidence>
<dbReference type="InterPro" id="IPR028275">
    <property type="entry name" value="CLU_N"/>
</dbReference>
<feature type="region of interest" description="Disordered" evidence="8">
    <location>
        <begin position="1188"/>
        <end position="1220"/>
    </location>
</feature>
<keyword evidence="4" id="KW-0677">Repeat</keyword>
<evidence type="ECO:0000256" key="8">
    <source>
        <dbReference type="SAM" id="MobiDB-lite"/>
    </source>
</evidence>
<evidence type="ECO:0000256" key="1">
    <source>
        <dbReference type="ARBA" id="ARBA00004123"/>
    </source>
</evidence>
<dbReference type="SUPFAM" id="SSF48452">
    <property type="entry name" value="TPR-like"/>
    <property type="match status" value="1"/>
</dbReference>
<keyword evidence="6" id="KW-0539">Nucleus</keyword>
<dbReference type="GO" id="GO:0019750">
    <property type="term" value="P:chloroplast localization"/>
    <property type="evidence" value="ECO:0007669"/>
    <property type="project" value="UniProtKB-ARBA"/>
</dbReference>
<dbReference type="PROSITE" id="PS50005">
    <property type="entry name" value="TPR"/>
    <property type="match status" value="1"/>
</dbReference>
<feature type="repeat" description="TPR" evidence="7">
    <location>
        <begin position="965"/>
        <end position="998"/>
    </location>
</feature>
<keyword evidence="5 7" id="KW-0802">TPR repeat</keyword>
<comment type="caution">
    <text evidence="10">The sequence shown here is derived from an EMBL/GenBank/DDBJ whole genome shotgun (WGS) entry which is preliminary data.</text>
</comment>
<dbReference type="Gene3D" id="1.25.40.10">
    <property type="entry name" value="Tetratricopeptide repeat domain"/>
    <property type="match status" value="1"/>
</dbReference>
<gene>
    <name evidence="10" type="ORF">IEQ34_012726</name>
</gene>
<dbReference type="PANTHER" id="PTHR12601:SF45">
    <property type="entry name" value="PROTEIN REDUCED CHLOROPLAST COVERAGE 3"/>
    <property type="match status" value="1"/>
</dbReference>
<comment type="subcellular location">
    <subcellularLocation>
        <location evidence="2">Cytoplasm</location>
        <location evidence="2">Cytosol</location>
    </subcellularLocation>
    <subcellularLocation>
        <location evidence="1">Nucleus</location>
    </subcellularLocation>
</comment>
<dbReference type="InterPro" id="IPR033646">
    <property type="entry name" value="CLU-central"/>
</dbReference>
<evidence type="ECO:0000256" key="6">
    <source>
        <dbReference type="ARBA" id="ARBA00023242"/>
    </source>
</evidence>
<proteinExistence type="predicted"/>
<dbReference type="InterPro" id="IPR019734">
    <property type="entry name" value="TPR_rpt"/>
</dbReference>
<dbReference type="SMART" id="SM00028">
    <property type="entry name" value="TPR"/>
    <property type="match status" value="3"/>
</dbReference>
<evidence type="ECO:0000256" key="5">
    <source>
        <dbReference type="ARBA" id="ARBA00022803"/>
    </source>
</evidence>
<sequence length="1749" mass="194843">MAPRAGRGRGGKGKGEKKKKEEKVVPNVIDITVITPYETRITLKGISTDKIIDVRKLLSSTVETCHVTNYSLAHVARGQRLNDGVEIVSLKPCVLRLAEEDYVTEEDAVAQVRRLLDIVACTTVFARHQNRDGGGKARKQAAPPHSAAIAAASPAISSAAAISVDDEFQELPVPAFSEEFDMAAIQPQPKLGDFYDFFSFANLPSPIQCIPSVPPLSFSLMPLSLFLFFGFLKGLCFFCEVIRRREVDPSEKWREKEHFEIEVKVCNGKLLRVVAGFKGFYSTGKHLIQSHSLVDLLHQRSRAFSNAYDSLMKAFVDHNKFGNLPYGFRANTWLVPPVFAESPSKCPSLPVEDVMWGAKGHAGSFDCRKWSKDFSTLAAFPCRTEEERLVRDRKAFLLHNLFVETAVLKATSAMRKLINSNSSAAHGVLHGSVAYEENVGDLNIVVRRDFPDVSGKVEEKVEGSQMLNISEEQLAVRNILKGLTANESVIVNDTATLAVVIVKHCGYTATVKVSPCVDHNNNIDHVFEIEDQPEGGSNTLNINSLRVLLHKLPDHESFVGCLSSCNDYVEVRAGRCLVHRIISDSLYNLEKVLGFTEKAFRWELGTCWLQHLQKNKNSAVEGDNENEEDNFVEPIVKGFGKQFEQLKRIRKKTNTLHSRSVKEDSNVNDAQLKEISNADKLEELEGNENYELKKRLTEEAFKFLKDSGTGLHQKSIKELIKMAHRYYNDVALPKLVADLASLELSPVDGRTLTDFMHTRGLKMCSLGRVVELAEKLPHVQSLCIHEMVTRSFKQLIRAVVAAVKNFSDIPYAVATALNVLLGSTKGDDGDLGLSNDHGLKMKWLKAFILKKYSWKLRNEFQYLRKFVILRGLCQKVGLELVARNYDLDSPNPFEKSDIISIIPVYKVCRTSLLQHVVCLSIDARNLLESSKTALDKGKLEDAVSYGTKALSKMIAVCGPYHRMTANAYSLLAVVLYHTGDFNQAAIYQQKALDINEREIGLDHPETMKSYGDLSVFYYRLQHIELALKYANRALYLLHFSCGLSHPNSAATYINVAMMEEGRGNANVALRYLQEALKCNQRLLGADHIQTAASYHAIAIALSMMEAYSLSVQHEQTTLQILQDKLGSEDLRTQDSSAWLEYFESKALEQQEAARKGMPKPDASIACKGHLSVSDLLDYINPVPDMKEKDIQRKQRHIKSNNKPNQEQSVTNPDDGCHMSNLKNHDQIEASRHEEKPKEPHFGIFKEGTEIPLVSKEESSDEGWQEASFRGKSNHMRRKSDSRRPALSKLVANNSGSYSTVSVGSKTRTISPNSKFIFDGASSSTDVSSVGKLWNASSSVGEEANKPQPAIPDIEAISEHHLKASGTSRLSAVASRFVSYKEVAMSPPGTVLKPVAEQTVQVKDKSNDPHVQKNGAEKIKDENETCKEDLKESPTDESDKEAHSNEAVEPDMEEKPSTSSDEVQEFSDSKKAVTSRSRLSASAPPFNPGSLLSMSHPYNSVAIDGLYNARNIQKSAAHELLEIPSAESVYLRVSRGPRSTIYYRTGHFFRRKARYASFNNGFSNRNSTSQSIMNPNAAEFVPAKGWRQEVEKSAVVCEEAQTPENASFKQQEFTNVARNENSDILYSQEERKVEKPDKLVISNGNGRNDTKSLQKTELGRQILLNLVVKSFQHSLISSSQTEVTSGLAKNKHSKAQLSQSSNSVQFKTGRTNNSKKQDAEGFTIVSKRRSGKHQFPSEVNGLYAQQSICT</sequence>
<name>A0AAV7GLI2_DENCH</name>
<feature type="region of interest" description="Disordered" evidence="8">
    <location>
        <begin position="1254"/>
        <end position="1290"/>
    </location>
</feature>
<dbReference type="Pfam" id="PF12807">
    <property type="entry name" value="eIF3_p135"/>
    <property type="match status" value="1"/>
</dbReference>
<feature type="domain" description="Clu" evidence="9">
    <location>
        <begin position="348"/>
        <end position="623"/>
    </location>
</feature>
<feature type="region of interest" description="Disordered" evidence="8">
    <location>
        <begin position="1686"/>
        <end position="1719"/>
    </location>
</feature>
<organism evidence="10 11">
    <name type="scientific">Dendrobium chrysotoxum</name>
    <name type="common">Orchid</name>
    <dbReference type="NCBI Taxonomy" id="161865"/>
    <lineage>
        <taxon>Eukaryota</taxon>
        <taxon>Viridiplantae</taxon>
        <taxon>Streptophyta</taxon>
        <taxon>Embryophyta</taxon>
        <taxon>Tracheophyta</taxon>
        <taxon>Spermatophyta</taxon>
        <taxon>Magnoliopsida</taxon>
        <taxon>Liliopsida</taxon>
        <taxon>Asparagales</taxon>
        <taxon>Orchidaceae</taxon>
        <taxon>Epidendroideae</taxon>
        <taxon>Malaxideae</taxon>
        <taxon>Dendrobiinae</taxon>
        <taxon>Dendrobium</taxon>
    </lineage>
</organism>